<accession>A0A380PBB9</accession>
<evidence type="ECO:0000256" key="1">
    <source>
        <dbReference type="SAM" id="MobiDB-lite"/>
    </source>
</evidence>
<evidence type="ECO:0000313" key="2">
    <source>
        <dbReference type="EMBL" id="SUP62529.1"/>
    </source>
</evidence>
<dbReference type="RefSeq" id="WP_124287176.1">
    <property type="nucleotide sequence ID" value="NZ_UHID01000009.1"/>
</dbReference>
<sequence length="74" mass="7274">MTTRSPRRAWSVVTAVRAALVTDFGLTPRAGAAAPGRPVPGDGSSGVGVGTARSAHDGAPLPAADRLPTGGRIG</sequence>
<gene>
    <name evidence="2" type="ORF">NCTC7807_05695</name>
</gene>
<reference evidence="2 3" key="1">
    <citation type="submission" date="2018-06" db="EMBL/GenBank/DDBJ databases">
        <authorList>
            <consortium name="Pathogen Informatics"/>
            <person name="Doyle S."/>
        </authorList>
    </citation>
    <scope>NUCLEOTIDE SEQUENCE [LARGE SCALE GENOMIC DNA]</scope>
    <source>
        <strain evidence="2 3">NCTC7807</strain>
    </source>
</reference>
<protein>
    <submittedName>
        <fullName evidence="2">Uncharacterized protein</fullName>
    </submittedName>
</protein>
<dbReference type="GeneID" id="95072073"/>
<evidence type="ECO:0000313" key="3">
    <source>
        <dbReference type="Proteomes" id="UP000254150"/>
    </source>
</evidence>
<organism evidence="2 3">
    <name type="scientific">Streptomyces griseus</name>
    <dbReference type="NCBI Taxonomy" id="1911"/>
    <lineage>
        <taxon>Bacteria</taxon>
        <taxon>Bacillati</taxon>
        <taxon>Actinomycetota</taxon>
        <taxon>Actinomycetes</taxon>
        <taxon>Kitasatosporales</taxon>
        <taxon>Streptomycetaceae</taxon>
        <taxon>Streptomyces</taxon>
    </lineage>
</organism>
<proteinExistence type="predicted"/>
<dbReference type="EMBL" id="UHID01000009">
    <property type="protein sequence ID" value="SUP62529.1"/>
    <property type="molecule type" value="Genomic_DNA"/>
</dbReference>
<name>A0A380PBB9_STRGR</name>
<feature type="region of interest" description="Disordered" evidence="1">
    <location>
        <begin position="28"/>
        <end position="74"/>
    </location>
</feature>
<dbReference type="AlphaFoldDB" id="A0A380PBB9"/>
<feature type="compositionally biased region" description="Low complexity" evidence="1">
    <location>
        <begin position="28"/>
        <end position="42"/>
    </location>
</feature>
<dbReference type="Proteomes" id="UP000254150">
    <property type="component" value="Unassembled WGS sequence"/>
</dbReference>